<organism evidence="1 2">
    <name type="scientific">Acrobeloides nanus</name>
    <dbReference type="NCBI Taxonomy" id="290746"/>
    <lineage>
        <taxon>Eukaryota</taxon>
        <taxon>Metazoa</taxon>
        <taxon>Ecdysozoa</taxon>
        <taxon>Nematoda</taxon>
        <taxon>Chromadorea</taxon>
        <taxon>Rhabditida</taxon>
        <taxon>Tylenchina</taxon>
        <taxon>Cephalobomorpha</taxon>
        <taxon>Cephaloboidea</taxon>
        <taxon>Cephalobidae</taxon>
        <taxon>Acrobeloides</taxon>
    </lineage>
</organism>
<dbReference type="Proteomes" id="UP000887540">
    <property type="component" value="Unplaced"/>
</dbReference>
<dbReference type="AlphaFoldDB" id="A0A914CZV8"/>
<dbReference type="WBParaSite" id="ACRNAN_scaffold15823.g32421.t1">
    <property type="protein sequence ID" value="ACRNAN_scaffold15823.g32421.t1"/>
    <property type="gene ID" value="ACRNAN_scaffold15823.g32421"/>
</dbReference>
<reference evidence="2" key="1">
    <citation type="submission" date="2022-11" db="UniProtKB">
        <authorList>
            <consortium name="WormBaseParasite"/>
        </authorList>
    </citation>
    <scope>IDENTIFICATION</scope>
</reference>
<name>A0A914CZV8_9BILA</name>
<proteinExistence type="predicted"/>
<sequence length="74" mass="6686">MYENCCKDSGSGGVDGVSYIVGGGGGVSYIGDVGVAYTSSAWGGGGYSGGDFGGGGGYCGGDFGGGGGDCGGGC</sequence>
<evidence type="ECO:0000313" key="2">
    <source>
        <dbReference type="WBParaSite" id="ACRNAN_scaffold15823.g32421.t1"/>
    </source>
</evidence>
<protein>
    <submittedName>
        <fullName evidence="2">Uncharacterized protein</fullName>
    </submittedName>
</protein>
<accession>A0A914CZV8</accession>
<evidence type="ECO:0000313" key="1">
    <source>
        <dbReference type="Proteomes" id="UP000887540"/>
    </source>
</evidence>
<keyword evidence="1" id="KW-1185">Reference proteome</keyword>